<evidence type="ECO:0000259" key="11">
    <source>
        <dbReference type="PROSITE" id="PS00083"/>
    </source>
</evidence>
<gene>
    <name evidence="12" type="ORF">SAMN05444128_1223</name>
</gene>
<evidence type="ECO:0000256" key="8">
    <source>
        <dbReference type="ARBA" id="ARBA00022964"/>
    </source>
</evidence>
<evidence type="ECO:0000256" key="2">
    <source>
        <dbReference type="ARBA" id="ARBA00001965"/>
    </source>
</evidence>
<evidence type="ECO:0000256" key="1">
    <source>
        <dbReference type="ARBA" id="ARBA00001312"/>
    </source>
</evidence>
<name>A0A1R3WXF5_9BACT</name>
<reference evidence="13" key="1">
    <citation type="submission" date="2017-01" db="EMBL/GenBank/DDBJ databases">
        <authorList>
            <person name="Varghese N."/>
            <person name="Submissions S."/>
        </authorList>
    </citation>
    <scope>NUCLEOTIDE SEQUENCE [LARGE SCALE GENOMIC DNA]</scope>
    <source>
        <strain evidence="13">LP100</strain>
    </source>
</reference>
<evidence type="ECO:0000313" key="12">
    <source>
        <dbReference type="EMBL" id="SIT83147.1"/>
    </source>
</evidence>
<dbReference type="Gene3D" id="2.60.130.10">
    <property type="entry name" value="Aromatic compound dioxygenase"/>
    <property type="match status" value="1"/>
</dbReference>
<dbReference type="NCBIfam" id="TIGR02439">
    <property type="entry name" value="catechol_proteo"/>
    <property type="match status" value="1"/>
</dbReference>
<comment type="similarity">
    <text evidence="4">Belongs to the intradiol ring-cleavage dioxygenase family.</text>
</comment>
<dbReference type="InterPro" id="IPR000627">
    <property type="entry name" value="Intradiol_dOase_C"/>
</dbReference>
<dbReference type="UniPathway" id="UPA00157">
    <property type="reaction ID" value="UER00258"/>
</dbReference>
<dbReference type="InterPro" id="IPR050770">
    <property type="entry name" value="Intradiol_RC_Dioxygenase"/>
</dbReference>
<dbReference type="RefSeq" id="WP_076666619.1">
    <property type="nucleotide sequence ID" value="NZ_FTPP01000001.1"/>
</dbReference>
<dbReference type="PANTHER" id="PTHR33711">
    <property type="entry name" value="DIOXYGENASE, PUTATIVE (AFU_ORTHOLOGUE AFUA_2G02910)-RELATED"/>
    <property type="match status" value="1"/>
</dbReference>
<dbReference type="Pfam" id="PF00775">
    <property type="entry name" value="Dioxygenase_C"/>
    <property type="match status" value="1"/>
</dbReference>
<feature type="domain" description="Intradiol ring-cleavage dioxygenases" evidence="11">
    <location>
        <begin position="132"/>
        <end position="160"/>
    </location>
</feature>
<dbReference type="CDD" id="cd03460">
    <property type="entry name" value="1_2-CTD"/>
    <property type="match status" value="1"/>
</dbReference>
<dbReference type="AlphaFoldDB" id="A0A1R3WXF5"/>
<dbReference type="PANTHER" id="PTHR33711:SF7">
    <property type="entry name" value="INTRADIOL RING-CLEAVAGE DIOXYGENASES DOMAIN-CONTAINING PROTEIN-RELATED"/>
    <property type="match status" value="1"/>
</dbReference>
<dbReference type="PROSITE" id="PS00083">
    <property type="entry name" value="INTRADIOL_DIOXYGENAS"/>
    <property type="match status" value="1"/>
</dbReference>
<dbReference type="EMBL" id="FTPP01000001">
    <property type="protein sequence ID" value="SIT83147.1"/>
    <property type="molecule type" value="Genomic_DNA"/>
</dbReference>
<dbReference type="InterPro" id="IPR007535">
    <property type="entry name" value="Catechol_dOase_N"/>
</dbReference>
<evidence type="ECO:0000256" key="7">
    <source>
        <dbReference type="ARBA" id="ARBA00022797"/>
    </source>
</evidence>
<comment type="catalytic activity">
    <reaction evidence="1">
        <text>catechol + O2 = cis,cis-muconate + 2 H(+)</text>
        <dbReference type="Rhea" id="RHEA:23852"/>
        <dbReference type="ChEBI" id="CHEBI:15378"/>
        <dbReference type="ChEBI" id="CHEBI:15379"/>
        <dbReference type="ChEBI" id="CHEBI:18135"/>
        <dbReference type="ChEBI" id="CHEBI:32379"/>
        <dbReference type="EC" id="1.13.11.1"/>
    </reaction>
</comment>
<evidence type="ECO:0000256" key="10">
    <source>
        <dbReference type="ARBA" id="ARBA00023004"/>
    </source>
</evidence>
<proteinExistence type="inferred from homology"/>
<dbReference type="GO" id="GO:0019614">
    <property type="term" value="P:catechol-containing compound catabolic process"/>
    <property type="evidence" value="ECO:0007669"/>
    <property type="project" value="InterPro"/>
</dbReference>
<dbReference type="GO" id="GO:0008199">
    <property type="term" value="F:ferric iron binding"/>
    <property type="evidence" value="ECO:0007669"/>
    <property type="project" value="InterPro"/>
</dbReference>
<dbReference type="Pfam" id="PF04444">
    <property type="entry name" value="Dioxygenase_N"/>
    <property type="match status" value="1"/>
</dbReference>
<keyword evidence="7" id="KW-0058">Aromatic hydrocarbons catabolism</keyword>
<dbReference type="InterPro" id="IPR015889">
    <property type="entry name" value="Intradiol_dOase_core"/>
</dbReference>
<dbReference type="InterPro" id="IPR012801">
    <property type="entry name" value="Cchol_dOase_prob"/>
</dbReference>
<evidence type="ECO:0000256" key="6">
    <source>
        <dbReference type="ARBA" id="ARBA00022723"/>
    </source>
</evidence>
<comment type="pathway">
    <text evidence="3">Aromatic compound metabolism; beta-ketoadipate pathway; 5-oxo-4,5-dihydro-2-furylacetate from catechol: step 1/3.</text>
</comment>
<protein>
    <recommendedName>
        <fullName evidence="5">catechol 1,2-dioxygenase</fullName>
        <ecNumber evidence="5">1.13.11.1</ecNumber>
    </recommendedName>
</protein>
<dbReference type="OrthoDB" id="9800887at2"/>
<keyword evidence="9" id="KW-0560">Oxidoreductase</keyword>
<keyword evidence="8 12" id="KW-0223">Dioxygenase</keyword>
<evidence type="ECO:0000256" key="9">
    <source>
        <dbReference type="ARBA" id="ARBA00023002"/>
    </source>
</evidence>
<dbReference type="Proteomes" id="UP000187181">
    <property type="component" value="Unassembled WGS sequence"/>
</dbReference>
<organism evidence="12 13">
    <name type="scientific">Pontibacter indicus</name>
    <dbReference type="NCBI Taxonomy" id="1317125"/>
    <lineage>
        <taxon>Bacteria</taxon>
        <taxon>Pseudomonadati</taxon>
        <taxon>Bacteroidota</taxon>
        <taxon>Cytophagia</taxon>
        <taxon>Cytophagales</taxon>
        <taxon>Hymenobacteraceae</taxon>
        <taxon>Pontibacter</taxon>
    </lineage>
</organism>
<dbReference type="SUPFAM" id="SSF49482">
    <property type="entry name" value="Aromatic compound dioxygenase"/>
    <property type="match status" value="1"/>
</dbReference>
<evidence type="ECO:0000313" key="13">
    <source>
        <dbReference type="Proteomes" id="UP000187181"/>
    </source>
</evidence>
<keyword evidence="6" id="KW-0479">Metal-binding</keyword>
<dbReference type="EC" id="1.13.11.1" evidence="5"/>
<dbReference type="GO" id="GO:0042952">
    <property type="term" value="P:beta-ketoadipate pathway"/>
    <property type="evidence" value="ECO:0007669"/>
    <property type="project" value="UniProtKB-UniPathway"/>
</dbReference>
<dbReference type="STRING" id="1317125.SAMN05444128_1223"/>
<evidence type="ECO:0000256" key="4">
    <source>
        <dbReference type="ARBA" id="ARBA00007825"/>
    </source>
</evidence>
<dbReference type="GO" id="GO:0018576">
    <property type="term" value="F:catechol 1,2-dioxygenase activity"/>
    <property type="evidence" value="ECO:0007669"/>
    <property type="project" value="UniProtKB-EC"/>
</dbReference>
<evidence type="ECO:0000256" key="5">
    <source>
        <dbReference type="ARBA" id="ARBA00013118"/>
    </source>
</evidence>
<sequence>MERHEIDKVVERIASTEATGKGSERIKEIVNRLTTDLFYAIEDLDIQPEEIWKAVDWLTTTGKNNEWGLVVAGIGLEHFMDLRMDEAEAKAGITGGTPRTIEGPLYVPGSPESVGYAELETEPEVGGERLYMQGQVLDEDGKPVPNAKVEVWHCNLRGMYSMFDTSQPPFNLRRAIITDENGRYRFKSILPVGYSCPPRGATDQMLKAIGRHGSRPAHIHFFVSAPGFRKLTTQINIEGDPLIWDDFAFASRPELVPHITRYNAQEAKEKFNIDEPFASIDFDFHIHEEREGVFSSEIERTHGPAQP</sequence>
<evidence type="ECO:0000256" key="3">
    <source>
        <dbReference type="ARBA" id="ARBA00004957"/>
    </source>
</evidence>
<keyword evidence="10" id="KW-0408">Iron</keyword>
<accession>A0A1R3WXF5</accession>
<keyword evidence="13" id="KW-1185">Reference proteome</keyword>
<comment type="cofactor">
    <cofactor evidence="2">
        <name>Fe(3+)</name>
        <dbReference type="ChEBI" id="CHEBI:29034"/>
    </cofactor>
</comment>